<dbReference type="PANTHER" id="PTHR45663">
    <property type="entry name" value="GEO12009P1"/>
    <property type="match status" value="1"/>
</dbReference>
<dbReference type="PANTHER" id="PTHR45663:SF11">
    <property type="entry name" value="GEO12009P1"/>
    <property type="match status" value="1"/>
</dbReference>
<dbReference type="GO" id="GO:0005829">
    <property type="term" value="C:cytosol"/>
    <property type="evidence" value="ECO:0007669"/>
    <property type="project" value="TreeGrafter"/>
</dbReference>
<dbReference type="Gene3D" id="3.40.30.10">
    <property type="entry name" value="Glutaredoxin"/>
    <property type="match status" value="1"/>
</dbReference>
<dbReference type="AlphaFoldDB" id="A0A1I0B127"/>
<dbReference type="OrthoDB" id="32134at2"/>
<gene>
    <name evidence="5" type="ORF">SAMN05421676_102306</name>
</gene>
<dbReference type="PROSITE" id="PS51354">
    <property type="entry name" value="GLUTAREDOXIN_2"/>
    <property type="match status" value="1"/>
</dbReference>
<protein>
    <submittedName>
        <fullName evidence="5">Thioredoxin</fullName>
    </submittedName>
</protein>
<evidence type="ECO:0000256" key="1">
    <source>
        <dbReference type="ARBA" id="ARBA00008987"/>
    </source>
</evidence>
<feature type="domain" description="Thioredoxin" evidence="4">
    <location>
        <begin position="13"/>
        <end position="132"/>
    </location>
</feature>
<dbReference type="InterPro" id="IPR036249">
    <property type="entry name" value="Thioredoxin-like_sf"/>
</dbReference>
<keyword evidence="2" id="KW-1015">Disulfide bond</keyword>
<dbReference type="PROSITE" id="PS51352">
    <property type="entry name" value="THIOREDOXIN_2"/>
    <property type="match status" value="1"/>
</dbReference>
<dbReference type="Proteomes" id="UP000199095">
    <property type="component" value="Unassembled WGS sequence"/>
</dbReference>
<evidence type="ECO:0000313" key="6">
    <source>
        <dbReference type="Proteomes" id="UP000199095"/>
    </source>
</evidence>
<dbReference type="GO" id="GO:0015035">
    <property type="term" value="F:protein-disulfide reductase activity"/>
    <property type="evidence" value="ECO:0007669"/>
    <property type="project" value="TreeGrafter"/>
</dbReference>
<keyword evidence="6" id="KW-1185">Reference proteome</keyword>
<evidence type="ECO:0000256" key="2">
    <source>
        <dbReference type="ARBA" id="ARBA00023157"/>
    </source>
</evidence>
<comment type="similarity">
    <text evidence="1">Belongs to the thioredoxin family.</text>
</comment>
<accession>A0A1I0B127</accession>
<organism evidence="5 6">
    <name type="scientific">Salinibacillus kushneri</name>
    <dbReference type="NCBI Taxonomy" id="237682"/>
    <lineage>
        <taxon>Bacteria</taxon>
        <taxon>Bacillati</taxon>
        <taxon>Bacillota</taxon>
        <taxon>Bacilli</taxon>
        <taxon>Bacillales</taxon>
        <taxon>Bacillaceae</taxon>
        <taxon>Salinibacillus</taxon>
    </lineage>
</organism>
<sequence>MKKILIIGGIIVVLFGVLIAVVQYQKSDLYGNQITPDNLQQSLDNSENKTIYFYSPECPHCQKATPIVVPLAEDLGVNLEKVNVLEYNEAFEQFGIEYTPTIVRYEDGKEVKRFVGASKEEDYRNFFEQNVLDDQ</sequence>
<dbReference type="EMBL" id="FOHJ01000002">
    <property type="protein sequence ID" value="SES99640.1"/>
    <property type="molecule type" value="Genomic_DNA"/>
</dbReference>
<dbReference type="GO" id="GO:0045454">
    <property type="term" value="P:cell redox homeostasis"/>
    <property type="evidence" value="ECO:0007669"/>
    <property type="project" value="TreeGrafter"/>
</dbReference>
<dbReference type="Pfam" id="PF00085">
    <property type="entry name" value="Thioredoxin"/>
    <property type="match status" value="1"/>
</dbReference>
<evidence type="ECO:0000313" key="5">
    <source>
        <dbReference type="EMBL" id="SES99640.1"/>
    </source>
</evidence>
<keyword evidence="3" id="KW-0676">Redox-active center</keyword>
<proteinExistence type="inferred from homology"/>
<reference evidence="6" key="1">
    <citation type="submission" date="2016-10" db="EMBL/GenBank/DDBJ databases">
        <authorList>
            <person name="Varghese N."/>
            <person name="Submissions S."/>
        </authorList>
    </citation>
    <scope>NUCLEOTIDE SEQUENCE [LARGE SCALE GENOMIC DNA]</scope>
    <source>
        <strain evidence="6">CGMCC 1.3566</strain>
    </source>
</reference>
<name>A0A1I0B127_9BACI</name>
<evidence type="ECO:0000256" key="3">
    <source>
        <dbReference type="ARBA" id="ARBA00023284"/>
    </source>
</evidence>
<dbReference type="CDD" id="cd02947">
    <property type="entry name" value="TRX_family"/>
    <property type="match status" value="1"/>
</dbReference>
<dbReference type="SUPFAM" id="SSF52833">
    <property type="entry name" value="Thioredoxin-like"/>
    <property type="match status" value="1"/>
</dbReference>
<dbReference type="RefSeq" id="WP_093132172.1">
    <property type="nucleotide sequence ID" value="NZ_FOHJ01000002.1"/>
</dbReference>
<dbReference type="STRING" id="237682.SAMN05421676_102306"/>
<dbReference type="InterPro" id="IPR013766">
    <property type="entry name" value="Thioredoxin_domain"/>
</dbReference>
<evidence type="ECO:0000259" key="4">
    <source>
        <dbReference type="PROSITE" id="PS51352"/>
    </source>
</evidence>